<comment type="catalytic activity">
    <reaction evidence="3 4">
        <text>N(6)-[(R)-lipoyl]-L-lysyl-[glycine-cleavage complex H protein] + glycine + H(+) = N(6)-[(R)-S(8)-aminomethyldihydrolipoyl]-L-lysyl-[glycine-cleavage complex H protein] + CO2</text>
        <dbReference type="Rhea" id="RHEA:24304"/>
        <dbReference type="Rhea" id="RHEA-COMP:10494"/>
        <dbReference type="Rhea" id="RHEA-COMP:10495"/>
        <dbReference type="ChEBI" id="CHEBI:15378"/>
        <dbReference type="ChEBI" id="CHEBI:16526"/>
        <dbReference type="ChEBI" id="CHEBI:57305"/>
        <dbReference type="ChEBI" id="CHEBI:83099"/>
        <dbReference type="ChEBI" id="CHEBI:83143"/>
        <dbReference type="EC" id="1.4.4.2"/>
    </reaction>
</comment>
<dbReference type="InterPro" id="IPR015424">
    <property type="entry name" value="PyrdxlP-dep_Trfase"/>
</dbReference>
<dbReference type="NCBIfam" id="NF001696">
    <property type="entry name" value="PRK00451.1"/>
    <property type="match status" value="1"/>
</dbReference>
<comment type="caution">
    <text evidence="6">The sequence shown here is derived from an EMBL/GenBank/DDBJ whole genome shotgun (WGS) entry which is preliminary data.</text>
</comment>
<dbReference type="SUPFAM" id="SSF53383">
    <property type="entry name" value="PLP-dependent transferases"/>
    <property type="match status" value="1"/>
</dbReference>
<dbReference type="InterPro" id="IPR015421">
    <property type="entry name" value="PyrdxlP-dep_Trfase_major"/>
</dbReference>
<dbReference type="PANTHER" id="PTHR42806">
    <property type="entry name" value="GLYCINE CLEAVAGE SYSTEM P-PROTEIN"/>
    <property type="match status" value="1"/>
</dbReference>
<dbReference type="InterPro" id="IPR015422">
    <property type="entry name" value="PyrdxlP-dep_Trfase_small"/>
</dbReference>
<protein>
    <recommendedName>
        <fullName evidence="4">Probable glycine dehydrogenase (decarboxylating) subunit 1</fullName>
        <ecNumber evidence="4">1.4.4.2</ecNumber>
    </recommendedName>
    <alternativeName>
        <fullName evidence="4">Glycine cleavage system P-protein subunit 1</fullName>
    </alternativeName>
    <alternativeName>
        <fullName evidence="4">Glycine decarboxylase subunit 1</fullName>
    </alternativeName>
    <alternativeName>
        <fullName evidence="4">Glycine dehydrogenase (aminomethyl-transferring) subunit 1</fullName>
    </alternativeName>
</protein>
<keyword evidence="2 4" id="KW-0560">Oxidoreductase</keyword>
<dbReference type="Pfam" id="PF02347">
    <property type="entry name" value="GDC-P"/>
    <property type="match status" value="1"/>
</dbReference>
<dbReference type="AlphaFoldDB" id="A0A3D2X4C6"/>
<dbReference type="InterPro" id="IPR020581">
    <property type="entry name" value="GDC_P"/>
</dbReference>
<evidence type="ECO:0000256" key="4">
    <source>
        <dbReference type="HAMAP-Rule" id="MF_00712"/>
    </source>
</evidence>
<dbReference type="GO" id="GO:0019464">
    <property type="term" value="P:glycine decarboxylation via glycine cleavage system"/>
    <property type="evidence" value="ECO:0007669"/>
    <property type="project" value="UniProtKB-UniRule"/>
</dbReference>
<dbReference type="Gene3D" id="3.40.640.10">
    <property type="entry name" value="Type I PLP-dependent aspartate aminotransferase-like (Major domain)"/>
    <property type="match status" value="1"/>
</dbReference>
<dbReference type="EC" id="1.4.4.2" evidence="4"/>
<evidence type="ECO:0000259" key="5">
    <source>
        <dbReference type="Pfam" id="PF02347"/>
    </source>
</evidence>
<evidence type="ECO:0000256" key="1">
    <source>
        <dbReference type="ARBA" id="ARBA00003788"/>
    </source>
</evidence>
<evidence type="ECO:0000313" key="7">
    <source>
        <dbReference type="Proteomes" id="UP000262969"/>
    </source>
</evidence>
<feature type="domain" description="Glycine cleavage system P-protein N-terminal" evidence="5">
    <location>
        <begin position="4"/>
        <end position="435"/>
    </location>
</feature>
<comment type="function">
    <text evidence="1 4">The glycine cleavage system catalyzes the degradation of glycine. The P protein binds the alpha-amino group of glycine through its pyridoxal phosphate cofactor; CO(2) is released and the remaining methylamine moiety is then transferred to the lipoamide cofactor of the H protein.</text>
</comment>
<name>A0A3D2X4C6_9FIRM</name>
<comment type="similarity">
    <text evidence="4">Belongs to the GcvP family. N-terminal subunit subfamily.</text>
</comment>
<dbReference type="Gene3D" id="3.90.1150.10">
    <property type="entry name" value="Aspartate Aminotransferase, domain 1"/>
    <property type="match status" value="1"/>
</dbReference>
<dbReference type="EMBL" id="DPVV01000172">
    <property type="protein sequence ID" value="HCL01764.1"/>
    <property type="molecule type" value="Genomic_DNA"/>
</dbReference>
<dbReference type="GO" id="GO:0004375">
    <property type="term" value="F:glycine dehydrogenase (decarboxylating) activity"/>
    <property type="evidence" value="ECO:0007669"/>
    <property type="project" value="UniProtKB-EC"/>
</dbReference>
<dbReference type="Proteomes" id="UP000262969">
    <property type="component" value="Unassembled WGS sequence"/>
</dbReference>
<dbReference type="InterPro" id="IPR023010">
    <property type="entry name" value="GcvPA"/>
</dbReference>
<evidence type="ECO:0000256" key="2">
    <source>
        <dbReference type="ARBA" id="ARBA00023002"/>
    </source>
</evidence>
<evidence type="ECO:0000313" key="6">
    <source>
        <dbReference type="EMBL" id="HCL01764.1"/>
    </source>
</evidence>
<gene>
    <name evidence="4" type="primary">gcvPA</name>
    <name evidence="6" type="ORF">DHW61_05000</name>
</gene>
<organism evidence="6 7">
    <name type="scientific">Lachnoclostridium phytofermentans</name>
    <dbReference type="NCBI Taxonomy" id="66219"/>
    <lineage>
        <taxon>Bacteria</taxon>
        <taxon>Bacillati</taxon>
        <taxon>Bacillota</taxon>
        <taxon>Clostridia</taxon>
        <taxon>Lachnospirales</taxon>
        <taxon>Lachnospiraceae</taxon>
    </lineage>
</organism>
<dbReference type="PIRSF" id="PIRSF006815">
    <property type="entry name" value="GcvPA"/>
    <property type="match status" value="1"/>
</dbReference>
<dbReference type="InterPro" id="IPR049315">
    <property type="entry name" value="GDC-P_N"/>
</dbReference>
<dbReference type="HAMAP" id="MF_00712">
    <property type="entry name" value="GcvPA"/>
    <property type="match status" value="1"/>
</dbReference>
<dbReference type="CDD" id="cd00613">
    <property type="entry name" value="GDC-P"/>
    <property type="match status" value="1"/>
</dbReference>
<sequence length="439" mass="47977">MGSFVPATDLDRKEMLSVIGIESIEDLFGQLPQEVMLKDGLNLPRGMSEMEVCKEMEGIAAKNKVFPVIFRGVGAYRHYIPAVVKSVLSKETLYTAYTPYQAEISQGILQSIFEYQTMICELTGMDTANASVYDGAAAAAEAVAMCRDRKKTRAFVSAAVHPQVMETIKTYCFGNGMELTVIPEKDGMTDLNFLKEHIDRQTASVYIQNPNYYGSLELAGEIGSITKEADAKYIMGVNPISLGVIKTPEEYGADIAVGEGQPLGLPLSFGGPYIGFMACTKELTRKLPGRIVGETVDFNGKTGYVLTLQAREQHIRREKALSNICSNQALCALAVGVYLSAMGAEGLKQTAIQCMSKSHYMANQLEAIGYPVINRGEFFHEFVTISKIPVEKVMSVLEDAGILGGYPLTGERAGQILWCCTEMNAKDDIDRVIGILKEV</sequence>
<accession>A0A3D2X4C6</accession>
<evidence type="ECO:0000256" key="3">
    <source>
        <dbReference type="ARBA" id="ARBA00049026"/>
    </source>
</evidence>
<comment type="subunit">
    <text evidence="4">The glycine cleavage system is composed of four proteins: P, T, L and H. In this organism, the P 'protein' is a heterodimer of two subunits.</text>
</comment>
<dbReference type="GO" id="GO:0009116">
    <property type="term" value="P:nucleoside metabolic process"/>
    <property type="evidence" value="ECO:0007669"/>
    <property type="project" value="InterPro"/>
</dbReference>
<proteinExistence type="inferred from homology"/>
<dbReference type="PANTHER" id="PTHR42806:SF1">
    <property type="entry name" value="GLYCINE DEHYDROGENASE (DECARBOXYLATING)"/>
    <property type="match status" value="1"/>
</dbReference>
<reference evidence="6 7" key="1">
    <citation type="journal article" date="2018" name="Nat. Biotechnol.">
        <title>A standardized bacterial taxonomy based on genome phylogeny substantially revises the tree of life.</title>
        <authorList>
            <person name="Parks D.H."/>
            <person name="Chuvochina M."/>
            <person name="Waite D.W."/>
            <person name="Rinke C."/>
            <person name="Skarshewski A."/>
            <person name="Chaumeil P.A."/>
            <person name="Hugenholtz P."/>
        </authorList>
    </citation>
    <scope>NUCLEOTIDE SEQUENCE [LARGE SCALE GENOMIC DNA]</scope>
    <source>
        <strain evidence="6">UBA11728</strain>
    </source>
</reference>